<dbReference type="PANTHER" id="PTHR16263:SF4">
    <property type="entry name" value="TETRATRICOPEPTIDE REPEAT PROTEIN 38"/>
    <property type="match status" value="1"/>
</dbReference>
<dbReference type="CDD" id="cd05804">
    <property type="entry name" value="StaR_like"/>
    <property type="match status" value="1"/>
</dbReference>
<dbReference type="PANTHER" id="PTHR16263">
    <property type="entry name" value="TETRATRICOPEPTIDE REPEAT PROTEIN 38"/>
    <property type="match status" value="1"/>
</dbReference>
<dbReference type="RefSeq" id="WP_077980343.1">
    <property type="nucleotide sequence ID" value="NZ_CP088091.1"/>
</dbReference>
<reference evidence="5 6" key="1">
    <citation type="submission" date="2020-08" db="EMBL/GenBank/DDBJ databases">
        <title>Genomic Encyclopedia of Type Strains, Phase III (KMG-III): the genomes of soil and plant-associated and newly described type strains.</title>
        <authorList>
            <person name="Whitman W."/>
        </authorList>
    </citation>
    <scope>NUCLEOTIDE SEQUENCE [LARGE SCALE GENOMIC DNA]</scope>
    <source>
        <strain evidence="5 6">CECT 8280</strain>
    </source>
</reference>
<gene>
    <name evidence="5" type="ORF">FHS25_006819</name>
</gene>
<protein>
    <recommendedName>
        <fullName evidence="2">Tetratricopeptide repeat protein 38</fullName>
    </recommendedName>
</protein>
<evidence type="ECO:0000313" key="6">
    <source>
        <dbReference type="Proteomes" id="UP000542811"/>
    </source>
</evidence>
<dbReference type="Gene3D" id="1.25.40.10">
    <property type="entry name" value="Tetratricopeptide repeat domain"/>
    <property type="match status" value="1"/>
</dbReference>
<name>A0ABR6GJ22_9HYPH</name>
<keyword evidence="4" id="KW-0802">TPR repeat</keyword>
<evidence type="ECO:0000256" key="2">
    <source>
        <dbReference type="ARBA" id="ARBA00019992"/>
    </source>
</evidence>
<evidence type="ECO:0000256" key="4">
    <source>
        <dbReference type="ARBA" id="ARBA00022803"/>
    </source>
</evidence>
<sequence>MKRDAYDLITSTASSEAQRAFESAVFGVASHRPSTGLALQTTLSADPDHVAGHALKGFANLILARSELVPIATNALADARASLTRKRGGTSDERILVKALEVALEGSFSAAAAVLDHGFKNRPATFLPFKLSHSLRFMTGDAAGMLQVTTRAVDHLDTSTAAAGFVLGCHAFALEEHGRYSEALAAGQRAVALQPEDSWGLHAVSHVFEMRGDTDQGVDWLEGSRKAWSRCNNFAFHMAWHLGLLHLERGDHDRVLEIYDDEVRPQQTDDFRDMANAVSLLWRMEQSGVHVGDRWTDLSETAYRRRTDTTLIFAALHNLAAMVAVGERDGVAELVSQIDAKALGTDEQSRVAAEIGVPMARLLAGLDAPADRQMIDRMVANLTKIGGSNAQRDFFVLALAKAVGAGGDNAAVSRIGEIRQRLKADDQLFKSIERSVGTNLSARANL</sequence>
<dbReference type="Proteomes" id="UP000542811">
    <property type="component" value="Unassembled WGS sequence"/>
</dbReference>
<accession>A0ABR6GJ22</accession>
<dbReference type="SUPFAM" id="SSF48452">
    <property type="entry name" value="TPR-like"/>
    <property type="match status" value="1"/>
</dbReference>
<comment type="caution">
    <text evidence="5">The sequence shown here is derived from an EMBL/GenBank/DDBJ whole genome shotgun (WGS) entry which is preliminary data.</text>
</comment>
<keyword evidence="6" id="KW-1185">Reference proteome</keyword>
<organism evidence="5 6">
    <name type="scientific">Rhizobium laguerreae</name>
    <dbReference type="NCBI Taxonomy" id="1076926"/>
    <lineage>
        <taxon>Bacteria</taxon>
        <taxon>Pseudomonadati</taxon>
        <taxon>Pseudomonadota</taxon>
        <taxon>Alphaproteobacteria</taxon>
        <taxon>Hyphomicrobiales</taxon>
        <taxon>Rhizobiaceae</taxon>
        <taxon>Rhizobium/Agrobacterium group</taxon>
        <taxon>Rhizobium</taxon>
    </lineage>
</organism>
<keyword evidence="3" id="KW-0677">Repeat</keyword>
<evidence type="ECO:0000313" key="5">
    <source>
        <dbReference type="EMBL" id="MBB3166302.1"/>
    </source>
</evidence>
<comment type="similarity">
    <text evidence="1">Belongs to the TTC38 family.</text>
</comment>
<proteinExistence type="inferred from homology"/>
<evidence type="ECO:0000256" key="1">
    <source>
        <dbReference type="ARBA" id="ARBA00005857"/>
    </source>
</evidence>
<dbReference type="EMBL" id="JACHXX010000016">
    <property type="protein sequence ID" value="MBB3166302.1"/>
    <property type="molecule type" value="Genomic_DNA"/>
</dbReference>
<dbReference type="InterPro" id="IPR033891">
    <property type="entry name" value="TTC38"/>
</dbReference>
<evidence type="ECO:0000256" key="3">
    <source>
        <dbReference type="ARBA" id="ARBA00022737"/>
    </source>
</evidence>
<dbReference type="InterPro" id="IPR011990">
    <property type="entry name" value="TPR-like_helical_dom_sf"/>
</dbReference>